<dbReference type="SUPFAM" id="SSF55073">
    <property type="entry name" value="Nucleotide cyclase"/>
    <property type="match status" value="1"/>
</dbReference>
<dbReference type="InterPro" id="IPR043128">
    <property type="entry name" value="Rev_trsase/Diguanyl_cyclase"/>
</dbReference>
<dbReference type="PANTHER" id="PTHR45138:SF9">
    <property type="entry name" value="DIGUANYLATE CYCLASE DGCM-RELATED"/>
    <property type="match status" value="1"/>
</dbReference>
<dbReference type="FunFam" id="3.30.70.270:FF:000001">
    <property type="entry name" value="Diguanylate cyclase domain protein"/>
    <property type="match status" value="1"/>
</dbReference>
<dbReference type="PROSITE" id="PS50887">
    <property type="entry name" value="GGDEF"/>
    <property type="match status" value="1"/>
</dbReference>
<dbReference type="GO" id="GO:0052621">
    <property type="term" value="F:diguanylate cyclase activity"/>
    <property type="evidence" value="ECO:0007669"/>
    <property type="project" value="TreeGrafter"/>
</dbReference>
<dbReference type="NCBIfam" id="TIGR00254">
    <property type="entry name" value="GGDEF"/>
    <property type="match status" value="1"/>
</dbReference>
<dbReference type="GO" id="GO:0071555">
    <property type="term" value="P:cell wall organization"/>
    <property type="evidence" value="ECO:0007669"/>
    <property type="project" value="InterPro"/>
</dbReference>
<keyword evidence="9" id="KW-1185">Reference proteome</keyword>
<accession>A0A3N9P5F5</accession>
<dbReference type="GO" id="GO:0005886">
    <property type="term" value="C:plasma membrane"/>
    <property type="evidence" value="ECO:0007669"/>
    <property type="project" value="UniProtKB-SubCell"/>
</dbReference>
<evidence type="ECO:0000256" key="4">
    <source>
        <dbReference type="ARBA" id="ARBA00022989"/>
    </source>
</evidence>
<comment type="subcellular location">
    <subcellularLocation>
        <location evidence="1">Cell membrane</location>
        <topology evidence="1">Multi-pass membrane protein</topology>
    </subcellularLocation>
</comment>
<dbReference type="GO" id="GO:0043709">
    <property type="term" value="P:cell adhesion involved in single-species biofilm formation"/>
    <property type="evidence" value="ECO:0007669"/>
    <property type="project" value="TreeGrafter"/>
</dbReference>
<feature type="transmembrane region" description="Helical" evidence="6">
    <location>
        <begin position="166"/>
        <end position="185"/>
    </location>
</feature>
<organism evidence="8 9">
    <name type="scientific">Paenibacillus rhizophilus</name>
    <dbReference type="NCBI Taxonomy" id="1850366"/>
    <lineage>
        <taxon>Bacteria</taxon>
        <taxon>Bacillati</taxon>
        <taxon>Bacillota</taxon>
        <taxon>Bacilli</taxon>
        <taxon>Bacillales</taxon>
        <taxon>Paenibacillaceae</taxon>
        <taxon>Paenibacillus</taxon>
    </lineage>
</organism>
<keyword evidence="5 6" id="KW-0472">Membrane</keyword>
<dbReference type="GO" id="GO:0000155">
    <property type="term" value="F:phosphorelay sensor kinase activity"/>
    <property type="evidence" value="ECO:0007669"/>
    <property type="project" value="InterPro"/>
</dbReference>
<feature type="domain" description="GGDEF" evidence="7">
    <location>
        <begin position="232"/>
        <end position="368"/>
    </location>
</feature>
<dbReference type="InterPro" id="IPR000160">
    <property type="entry name" value="GGDEF_dom"/>
</dbReference>
<dbReference type="CDD" id="cd01949">
    <property type="entry name" value="GGDEF"/>
    <property type="match status" value="1"/>
</dbReference>
<dbReference type="Pfam" id="PF00990">
    <property type="entry name" value="GGDEF"/>
    <property type="match status" value="1"/>
</dbReference>
<feature type="transmembrane region" description="Helical" evidence="6">
    <location>
        <begin position="6"/>
        <end position="23"/>
    </location>
</feature>
<keyword evidence="4 6" id="KW-1133">Transmembrane helix</keyword>
<evidence type="ECO:0000256" key="3">
    <source>
        <dbReference type="ARBA" id="ARBA00022692"/>
    </source>
</evidence>
<dbReference type="AlphaFoldDB" id="A0A3N9P5F5"/>
<dbReference type="SMART" id="SM00267">
    <property type="entry name" value="GGDEF"/>
    <property type="match status" value="1"/>
</dbReference>
<evidence type="ECO:0000256" key="1">
    <source>
        <dbReference type="ARBA" id="ARBA00004651"/>
    </source>
</evidence>
<dbReference type="GO" id="GO:1902201">
    <property type="term" value="P:negative regulation of bacterial-type flagellum-dependent cell motility"/>
    <property type="evidence" value="ECO:0007669"/>
    <property type="project" value="TreeGrafter"/>
</dbReference>
<dbReference type="InterPro" id="IPR011620">
    <property type="entry name" value="Sig_transdc_His_kinase_LytS_TM"/>
</dbReference>
<dbReference type="InterPro" id="IPR050469">
    <property type="entry name" value="Diguanylate_Cyclase"/>
</dbReference>
<proteinExistence type="predicted"/>
<evidence type="ECO:0000256" key="6">
    <source>
        <dbReference type="SAM" id="Phobius"/>
    </source>
</evidence>
<keyword evidence="3 6" id="KW-0812">Transmembrane</keyword>
<reference evidence="8 9" key="1">
    <citation type="submission" date="2018-11" db="EMBL/GenBank/DDBJ databases">
        <title>Genome sequence of strain 7197.</title>
        <authorList>
            <person name="Gao J."/>
            <person name="Sun J."/>
        </authorList>
    </citation>
    <scope>NUCLEOTIDE SEQUENCE [LARGE SCALE GENOMIC DNA]</scope>
    <source>
        <strain evidence="8 9">7197</strain>
    </source>
</reference>
<evidence type="ECO:0000256" key="2">
    <source>
        <dbReference type="ARBA" id="ARBA00022475"/>
    </source>
</evidence>
<keyword evidence="2" id="KW-1003">Cell membrane</keyword>
<dbReference type="RefSeq" id="WP_124696487.1">
    <property type="nucleotide sequence ID" value="NZ_JBHUFE010000036.1"/>
</dbReference>
<dbReference type="Pfam" id="PF07694">
    <property type="entry name" value="5TM-5TMR_LYT"/>
    <property type="match status" value="1"/>
</dbReference>
<dbReference type="PANTHER" id="PTHR45138">
    <property type="entry name" value="REGULATORY COMPONENTS OF SENSORY TRANSDUCTION SYSTEM"/>
    <property type="match status" value="1"/>
</dbReference>
<feature type="transmembrane region" description="Helical" evidence="6">
    <location>
        <begin position="75"/>
        <end position="96"/>
    </location>
</feature>
<comment type="caution">
    <text evidence="8">The sequence shown here is derived from an EMBL/GenBank/DDBJ whole genome shotgun (WGS) entry which is preliminary data.</text>
</comment>
<gene>
    <name evidence="8" type="ORF">EH198_15875</name>
</gene>
<evidence type="ECO:0000256" key="5">
    <source>
        <dbReference type="ARBA" id="ARBA00023136"/>
    </source>
</evidence>
<evidence type="ECO:0000313" key="8">
    <source>
        <dbReference type="EMBL" id="RQW10304.1"/>
    </source>
</evidence>
<feature type="transmembrane region" description="Helical" evidence="6">
    <location>
        <begin position="44"/>
        <end position="63"/>
    </location>
</feature>
<protein>
    <submittedName>
        <fullName evidence="8">GGDEF domain-containing protein</fullName>
    </submittedName>
</protein>
<dbReference type="EMBL" id="RQPI01000009">
    <property type="protein sequence ID" value="RQW10304.1"/>
    <property type="molecule type" value="Genomic_DNA"/>
</dbReference>
<dbReference type="OrthoDB" id="9759607at2"/>
<sequence length="372" mass="41244">MMIIKLINSLFANFCILVTFLFMSGMLSKKFVVAGRSVSRATSVNAGLLFGLFGMILMCYSFPVGPGSYANLRHLTIIIISSYIGWLPALICSVLLSISRVLFYGVAYASISASISLLIIGFCCCYISVLPWSRLRKVMVSNLISMGISFVTLSSNLRSVGRVMEFFPLQLGITLAAGLAVYYIAEYIQRSNELYAQLEHRATTDYLTNLNNLRQFHRHMDTEMARAERRGDSLSMLAIDIDHFKVINDTYGHPAGDAVLKQLARRLCNHSRSYDIVSRNGGEEFTILLPDCPLQQALRAGERIRAAVENDRFQLPLGIKVHLTVSVGVASYPENIQDADGNLLCQYADKALYAAKNSGRNKVCSADFHGEC</sequence>
<evidence type="ECO:0000313" key="9">
    <source>
        <dbReference type="Proteomes" id="UP000282529"/>
    </source>
</evidence>
<evidence type="ECO:0000259" key="7">
    <source>
        <dbReference type="PROSITE" id="PS50887"/>
    </source>
</evidence>
<dbReference type="InterPro" id="IPR029787">
    <property type="entry name" value="Nucleotide_cyclase"/>
</dbReference>
<name>A0A3N9P5F5_9BACL</name>
<dbReference type="Gene3D" id="3.30.70.270">
    <property type="match status" value="1"/>
</dbReference>
<dbReference type="Proteomes" id="UP000282529">
    <property type="component" value="Unassembled WGS sequence"/>
</dbReference>
<feature type="transmembrane region" description="Helical" evidence="6">
    <location>
        <begin position="103"/>
        <end position="129"/>
    </location>
</feature>